<evidence type="ECO:0000256" key="6">
    <source>
        <dbReference type="ARBA" id="ARBA00022777"/>
    </source>
</evidence>
<keyword evidence="4 8" id="KW-0808">Transferase</keyword>
<feature type="binding site" evidence="8">
    <location>
        <position position="17"/>
    </location>
    <ligand>
        <name>ATP</name>
        <dbReference type="ChEBI" id="CHEBI:30616"/>
    </ligand>
</feature>
<dbReference type="InterPro" id="IPR001057">
    <property type="entry name" value="Glu/AcGlu_kinase"/>
</dbReference>
<comment type="caution">
    <text evidence="8">Lacks conserved residue(s) required for the propagation of feature annotation.</text>
</comment>
<dbReference type="CDD" id="cd21157">
    <property type="entry name" value="PUA_G5K"/>
    <property type="match status" value="1"/>
</dbReference>
<dbReference type="InterPro" id="IPR002478">
    <property type="entry name" value="PUA"/>
</dbReference>
<dbReference type="RefSeq" id="WP_334315465.1">
    <property type="nucleotide sequence ID" value="NZ_CP065938.1"/>
</dbReference>
<evidence type="ECO:0000313" key="10">
    <source>
        <dbReference type="EMBL" id="UWX05874.1"/>
    </source>
</evidence>
<evidence type="ECO:0000313" key="11">
    <source>
        <dbReference type="Proteomes" id="UP001058120"/>
    </source>
</evidence>
<protein>
    <recommendedName>
        <fullName evidence="8">Glutamate 5-kinase</fullName>
        <ecNumber evidence="8">2.7.2.11</ecNumber>
    </recommendedName>
    <alternativeName>
        <fullName evidence="8">Gamma-glutamyl kinase</fullName>
        <shortName evidence="8">GK</shortName>
    </alternativeName>
</protein>
<dbReference type="InterPro" id="IPR036393">
    <property type="entry name" value="AceGlu_kinase-like_sf"/>
</dbReference>
<keyword evidence="5 8" id="KW-0547">Nucleotide-binding</keyword>
<dbReference type="PANTHER" id="PTHR43654">
    <property type="entry name" value="GLUTAMATE 5-KINASE"/>
    <property type="match status" value="1"/>
</dbReference>
<dbReference type="CDD" id="cd04242">
    <property type="entry name" value="AAK_G5K_ProB"/>
    <property type="match status" value="1"/>
</dbReference>
<dbReference type="HAMAP" id="MF_00456">
    <property type="entry name" value="ProB"/>
    <property type="match status" value="1"/>
</dbReference>
<dbReference type="InterPro" id="IPR001048">
    <property type="entry name" value="Asp/Glu/Uridylate_kinase"/>
</dbReference>
<keyword evidence="3 8" id="KW-0641">Proline biosynthesis</keyword>
<comment type="similarity">
    <text evidence="8">Belongs to the glutamate 5-kinase family.</text>
</comment>
<dbReference type="PROSITE" id="PS50890">
    <property type="entry name" value="PUA"/>
    <property type="match status" value="1"/>
</dbReference>
<dbReference type="PANTHER" id="PTHR43654:SF1">
    <property type="entry name" value="ISOPENTENYL PHOSPHATE KINASE"/>
    <property type="match status" value="1"/>
</dbReference>
<dbReference type="SUPFAM" id="SSF88697">
    <property type="entry name" value="PUA domain-like"/>
    <property type="match status" value="1"/>
</dbReference>
<organism evidence="10 11">
    <name type="scientific">Taurinivorans muris</name>
    <dbReference type="NCBI Taxonomy" id="2787751"/>
    <lineage>
        <taxon>Bacteria</taxon>
        <taxon>Pseudomonadati</taxon>
        <taxon>Thermodesulfobacteriota</taxon>
        <taxon>Desulfovibrionia</taxon>
        <taxon>Desulfovibrionales</taxon>
        <taxon>Desulfovibrionaceae</taxon>
        <taxon>Taurinivorans</taxon>
    </lineage>
</organism>
<evidence type="ECO:0000256" key="4">
    <source>
        <dbReference type="ARBA" id="ARBA00022679"/>
    </source>
</evidence>
<evidence type="ECO:0000256" key="7">
    <source>
        <dbReference type="ARBA" id="ARBA00022840"/>
    </source>
</evidence>
<evidence type="ECO:0000259" key="9">
    <source>
        <dbReference type="SMART" id="SM00359"/>
    </source>
</evidence>
<dbReference type="Pfam" id="PF00696">
    <property type="entry name" value="AA_kinase"/>
    <property type="match status" value="1"/>
</dbReference>
<comment type="subcellular location">
    <subcellularLocation>
        <location evidence="8">Cytoplasm</location>
    </subcellularLocation>
</comment>
<dbReference type="InterPro" id="IPR015947">
    <property type="entry name" value="PUA-like_sf"/>
</dbReference>
<name>A0ABY5Y2T0_9BACT</name>
<gene>
    <name evidence="8 10" type="primary">proB</name>
    <name evidence="10" type="ORF">JBF11_00660</name>
</gene>
<feature type="domain" description="PUA" evidence="9">
    <location>
        <begin position="285"/>
        <end position="367"/>
    </location>
</feature>
<dbReference type="InterPro" id="IPR011529">
    <property type="entry name" value="Glu_5kinase"/>
</dbReference>
<comment type="catalytic activity">
    <reaction evidence="8">
        <text>L-glutamate + ATP = L-glutamyl 5-phosphate + ADP</text>
        <dbReference type="Rhea" id="RHEA:14877"/>
        <dbReference type="ChEBI" id="CHEBI:29985"/>
        <dbReference type="ChEBI" id="CHEBI:30616"/>
        <dbReference type="ChEBI" id="CHEBI:58274"/>
        <dbReference type="ChEBI" id="CHEBI:456216"/>
        <dbReference type="EC" id="2.7.2.11"/>
    </reaction>
</comment>
<feature type="binding site" evidence="8">
    <location>
        <begin position="219"/>
        <end position="225"/>
    </location>
    <ligand>
        <name>ATP</name>
        <dbReference type="ChEBI" id="CHEBI:30616"/>
    </ligand>
</feature>
<feature type="binding site" evidence="8">
    <location>
        <position position="155"/>
    </location>
    <ligand>
        <name>substrate</name>
    </ligand>
</feature>
<dbReference type="Gene3D" id="3.40.1160.10">
    <property type="entry name" value="Acetylglutamate kinase-like"/>
    <property type="match status" value="2"/>
</dbReference>
<keyword evidence="11" id="KW-1185">Reference proteome</keyword>
<proteinExistence type="inferred from homology"/>
<sequence length="378" mass="41074">MITKDTALQNAKCIIIKVGSAVLTDENGLSFSVLKNLVGQIAKLHKMGKKICLVSSGAVAAGKKALGKDHKIEGLSGKQGAAAIGQGRLMHEYEVLFQEHGILCAQVLLTRDDLRSRERFLNAKNTFQQLLQWNVVPIVNENDTVVIHELKFGDNDALASLLCNIVEADLSVNLTSTEGVLAKNPLKHQQEPIEIMEYIDNIQDLNLDELCGGKTSVGTGGMYSKLLSARRSAQLGVPTFIIPGKKPDIILRALQGEKTGTWIYPTREPVSRRKYWLAYQSETQGTLTIDDGAYLALNEKGKSLLPAGITQVEGNFGTGALVAVVYQNQKIAVGLSNYSASELKKIKGLSRLEVAATLGNAHYPEVIHRNNLLLHAAI</sequence>
<dbReference type="PIRSF" id="PIRSF000729">
    <property type="entry name" value="GK"/>
    <property type="match status" value="1"/>
</dbReference>
<dbReference type="EC" id="2.7.2.11" evidence="8"/>
<reference evidence="10" key="1">
    <citation type="submission" date="2020-12" db="EMBL/GenBank/DDBJ databases">
        <title>Taurinivorans muris gen. nov., sp. nov., fundamental and realized metabolic niche of a ubiquitous sulfidogenic bacterium in the murine intestine.</title>
        <authorList>
            <person name="Ye H."/>
            <person name="Hanson B.T."/>
            <person name="Loy A."/>
        </authorList>
    </citation>
    <scope>NUCLEOTIDE SEQUENCE</scope>
    <source>
        <strain evidence="10">LT0009</strain>
    </source>
</reference>
<dbReference type="InterPro" id="IPR005715">
    <property type="entry name" value="Glu_5kinase/COase_Synthase"/>
</dbReference>
<dbReference type="InterPro" id="IPR041739">
    <property type="entry name" value="G5K_ProB"/>
</dbReference>
<dbReference type="Pfam" id="PF01472">
    <property type="entry name" value="PUA"/>
    <property type="match status" value="1"/>
</dbReference>
<keyword evidence="2 8" id="KW-0028">Amino-acid biosynthesis</keyword>
<dbReference type="Proteomes" id="UP001058120">
    <property type="component" value="Chromosome"/>
</dbReference>
<dbReference type="EMBL" id="CP065938">
    <property type="protein sequence ID" value="UWX05874.1"/>
    <property type="molecule type" value="Genomic_DNA"/>
</dbReference>
<keyword evidence="7 8" id="KW-0067">ATP-binding</keyword>
<evidence type="ECO:0000256" key="3">
    <source>
        <dbReference type="ARBA" id="ARBA00022650"/>
    </source>
</evidence>
<dbReference type="SMART" id="SM00359">
    <property type="entry name" value="PUA"/>
    <property type="match status" value="1"/>
</dbReference>
<dbReference type="PRINTS" id="PR00474">
    <property type="entry name" value="GLU5KINASE"/>
</dbReference>
<feature type="binding site" evidence="8">
    <location>
        <position position="56"/>
    </location>
    <ligand>
        <name>substrate</name>
    </ligand>
</feature>
<dbReference type="GO" id="GO:0004349">
    <property type="term" value="F:glutamate 5-kinase activity"/>
    <property type="evidence" value="ECO:0007669"/>
    <property type="project" value="UniProtKB-EC"/>
</dbReference>
<dbReference type="InterPro" id="IPR036974">
    <property type="entry name" value="PUA_sf"/>
</dbReference>
<evidence type="ECO:0000256" key="5">
    <source>
        <dbReference type="ARBA" id="ARBA00022741"/>
    </source>
</evidence>
<feature type="binding site" evidence="8">
    <location>
        <position position="143"/>
    </location>
    <ligand>
        <name>substrate</name>
    </ligand>
</feature>
<evidence type="ECO:0000256" key="2">
    <source>
        <dbReference type="ARBA" id="ARBA00022605"/>
    </source>
</evidence>
<evidence type="ECO:0000256" key="8">
    <source>
        <dbReference type="HAMAP-Rule" id="MF_00456"/>
    </source>
</evidence>
<comment type="pathway">
    <text evidence="8">Amino-acid biosynthesis; L-proline biosynthesis; L-glutamate 5-semialdehyde from L-glutamate: step 1/2.</text>
</comment>
<keyword evidence="6 8" id="KW-0418">Kinase</keyword>
<evidence type="ECO:0000256" key="1">
    <source>
        <dbReference type="ARBA" id="ARBA00022490"/>
    </source>
</evidence>
<comment type="function">
    <text evidence="8">Catalyzes the transfer of a phosphate group to glutamate to form L-glutamate 5-phosphate.</text>
</comment>
<keyword evidence="1 8" id="KW-0963">Cytoplasm</keyword>
<dbReference type="NCBIfam" id="TIGR01027">
    <property type="entry name" value="proB"/>
    <property type="match status" value="1"/>
</dbReference>
<dbReference type="SUPFAM" id="SSF53633">
    <property type="entry name" value="Carbamate kinase-like"/>
    <property type="match status" value="1"/>
</dbReference>
<dbReference type="Gene3D" id="2.30.130.10">
    <property type="entry name" value="PUA domain"/>
    <property type="match status" value="1"/>
</dbReference>
<accession>A0ABY5Y2T0</accession>